<evidence type="ECO:0000256" key="1">
    <source>
        <dbReference type="ARBA" id="ARBA00005417"/>
    </source>
</evidence>
<dbReference type="SMART" id="SM00382">
    <property type="entry name" value="AAA"/>
    <property type="match status" value="1"/>
</dbReference>
<dbReference type="GO" id="GO:0016887">
    <property type="term" value="F:ATP hydrolysis activity"/>
    <property type="evidence" value="ECO:0007669"/>
    <property type="project" value="InterPro"/>
</dbReference>
<evidence type="ECO:0000256" key="2">
    <source>
        <dbReference type="ARBA" id="ARBA00022448"/>
    </source>
</evidence>
<dbReference type="PANTHER" id="PTHR43553">
    <property type="entry name" value="HEAVY METAL TRANSPORTER"/>
    <property type="match status" value="1"/>
</dbReference>
<proteinExistence type="inferred from homology"/>
<comment type="caution">
    <text evidence="6">The sequence shown here is derived from an EMBL/GenBank/DDBJ whole genome shotgun (WGS) entry which is preliminary data.</text>
</comment>
<dbReference type="InterPro" id="IPR015856">
    <property type="entry name" value="ABC_transpr_CbiO/EcfA_su"/>
</dbReference>
<dbReference type="EMBL" id="LFLK01000011">
    <property type="protein sequence ID" value="OCR90071.1"/>
    <property type="molecule type" value="Genomic_DNA"/>
</dbReference>
<dbReference type="GO" id="GO:0042626">
    <property type="term" value="F:ATPase-coupled transmembrane transporter activity"/>
    <property type="evidence" value="ECO:0007669"/>
    <property type="project" value="TreeGrafter"/>
</dbReference>
<dbReference type="GO" id="GO:0005524">
    <property type="term" value="F:ATP binding"/>
    <property type="evidence" value="ECO:0007669"/>
    <property type="project" value="UniProtKB-KW"/>
</dbReference>
<dbReference type="RefSeq" id="WP_065841193.1">
    <property type="nucleotide sequence ID" value="NZ_LELD01000015.1"/>
</dbReference>
<evidence type="ECO:0000313" key="7">
    <source>
        <dbReference type="Proteomes" id="UP000093100"/>
    </source>
</evidence>
<dbReference type="GO" id="GO:0043190">
    <property type="term" value="C:ATP-binding cassette (ABC) transporter complex"/>
    <property type="evidence" value="ECO:0007669"/>
    <property type="project" value="TreeGrafter"/>
</dbReference>
<evidence type="ECO:0000259" key="5">
    <source>
        <dbReference type="PROSITE" id="PS50893"/>
    </source>
</evidence>
<keyword evidence="4 6" id="KW-0067">ATP-binding</keyword>
<sequence length="217" mass="24327">MSCTLSFKNISAKIGDRTLFSNLNLNAGHKDKIAIIGSNGCGKTTLLEIIGGLRDPDSGEIEIFHNAILNLKEYQKYRHLIGYLFQNSDDQFICPNVFEDVVFSLLAVGVQRNIADKKAKEILQELDIWHLRDKIVFHLSGGEKKLVALAGVLVNEPQILLLDEPTAALDFDMQEKVADLLIKLDITQIIVSHDKEFISRVANKMYYLSKDGLRLGD</sequence>
<dbReference type="PANTHER" id="PTHR43553:SF24">
    <property type="entry name" value="ENERGY-COUPLING FACTOR TRANSPORTER ATP-BINDING PROTEIN ECFA1"/>
    <property type="match status" value="1"/>
</dbReference>
<evidence type="ECO:0000256" key="4">
    <source>
        <dbReference type="ARBA" id="ARBA00022840"/>
    </source>
</evidence>
<organism evidence="6 7">
    <name type="scientific">Campylobacter fetus subsp. testudinum</name>
    <dbReference type="NCBI Taxonomy" id="1507806"/>
    <lineage>
        <taxon>Bacteria</taxon>
        <taxon>Pseudomonadati</taxon>
        <taxon>Campylobacterota</taxon>
        <taxon>Epsilonproteobacteria</taxon>
        <taxon>Campylobacterales</taxon>
        <taxon>Campylobacteraceae</taxon>
        <taxon>Campylobacter</taxon>
    </lineage>
</organism>
<accession>A0AAX0H9E6</accession>
<keyword evidence="2" id="KW-0813">Transport</keyword>
<dbReference type="InterPro" id="IPR050095">
    <property type="entry name" value="ECF_ABC_transporter_ATP-bd"/>
</dbReference>
<dbReference type="InterPro" id="IPR027417">
    <property type="entry name" value="P-loop_NTPase"/>
</dbReference>
<dbReference type="CDD" id="cd03225">
    <property type="entry name" value="ABC_cobalt_CbiO_domain1"/>
    <property type="match status" value="1"/>
</dbReference>
<feature type="domain" description="ABC transporter" evidence="5">
    <location>
        <begin position="5"/>
        <end position="215"/>
    </location>
</feature>
<evidence type="ECO:0000256" key="3">
    <source>
        <dbReference type="ARBA" id="ARBA00022741"/>
    </source>
</evidence>
<reference evidence="6 7" key="1">
    <citation type="journal article" date="2016" name="Genome Biol. Evol.">
        <title>Comparative Genomics of Campylobacter fetus from Reptiles and Mammals Reveals Divergent Evolution in Host-Associated Lineages.</title>
        <authorList>
            <person name="Gilbert M.J."/>
            <person name="Miller W.G."/>
            <person name="Yee E."/>
            <person name="Zomer A.L."/>
            <person name="van der Graaf-van Bloois L."/>
            <person name="Fitzgerald C."/>
            <person name="Forbes K.J."/>
            <person name="Meric G."/>
            <person name="Sheppard S.K."/>
            <person name="Wagenaar J.A."/>
            <person name="Duim B."/>
        </authorList>
    </citation>
    <scope>NUCLEOTIDE SEQUENCE [LARGE SCALE GENOMIC DNA]</scope>
    <source>
        <strain evidence="6 7">12S02225-3</strain>
    </source>
</reference>
<dbReference type="InterPro" id="IPR003593">
    <property type="entry name" value="AAA+_ATPase"/>
</dbReference>
<name>A0AAX0H9E6_CAMFE</name>
<comment type="similarity">
    <text evidence="1">Belongs to the ABC transporter superfamily.</text>
</comment>
<dbReference type="InterPro" id="IPR017871">
    <property type="entry name" value="ABC_transporter-like_CS"/>
</dbReference>
<dbReference type="Gene3D" id="3.40.50.300">
    <property type="entry name" value="P-loop containing nucleotide triphosphate hydrolases"/>
    <property type="match status" value="1"/>
</dbReference>
<keyword evidence="3" id="KW-0547">Nucleotide-binding</keyword>
<dbReference type="AlphaFoldDB" id="A0AAX0H9E6"/>
<gene>
    <name evidence="6" type="ORF">CFT12S02225_08545</name>
</gene>
<evidence type="ECO:0000313" key="6">
    <source>
        <dbReference type="EMBL" id="OCR90071.1"/>
    </source>
</evidence>
<dbReference type="PROSITE" id="PS50893">
    <property type="entry name" value="ABC_TRANSPORTER_2"/>
    <property type="match status" value="1"/>
</dbReference>
<dbReference type="Pfam" id="PF00005">
    <property type="entry name" value="ABC_tran"/>
    <property type="match status" value="1"/>
</dbReference>
<dbReference type="InterPro" id="IPR003439">
    <property type="entry name" value="ABC_transporter-like_ATP-bd"/>
</dbReference>
<dbReference type="PROSITE" id="PS00211">
    <property type="entry name" value="ABC_TRANSPORTER_1"/>
    <property type="match status" value="1"/>
</dbReference>
<dbReference type="Proteomes" id="UP000093100">
    <property type="component" value="Unassembled WGS sequence"/>
</dbReference>
<dbReference type="SUPFAM" id="SSF52540">
    <property type="entry name" value="P-loop containing nucleoside triphosphate hydrolases"/>
    <property type="match status" value="1"/>
</dbReference>
<protein>
    <submittedName>
        <fullName evidence="6">Cobalt ABC transporter ATP-binding protein</fullName>
    </submittedName>
</protein>